<dbReference type="CDD" id="cd11010">
    <property type="entry name" value="S1-P1_nuclease"/>
    <property type="match status" value="1"/>
</dbReference>
<dbReference type="GeneID" id="70132830"/>
<dbReference type="GO" id="GO:0016788">
    <property type="term" value="F:hydrolase activity, acting on ester bonds"/>
    <property type="evidence" value="ECO:0007669"/>
    <property type="project" value="InterPro"/>
</dbReference>
<proteinExistence type="inferred from homology"/>
<dbReference type="PANTHER" id="PTHR33146:SF26">
    <property type="entry name" value="ENDONUCLEASE 4"/>
    <property type="match status" value="1"/>
</dbReference>
<dbReference type="OrthoDB" id="441446at2759"/>
<comment type="caution">
    <text evidence="9">The sequence shown here is derived from an EMBL/GenBank/DDBJ whole genome shotgun (WGS) entry which is preliminary data.</text>
</comment>
<reference evidence="9" key="1">
    <citation type="journal article" date="2021" name="Nat. Commun.">
        <title>Genetic determinants of endophytism in the Arabidopsis root mycobiome.</title>
        <authorList>
            <person name="Mesny F."/>
            <person name="Miyauchi S."/>
            <person name="Thiergart T."/>
            <person name="Pickel B."/>
            <person name="Atanasova L."/>
            <person name="Karlsson M."/>
            <person name="Huettel B."/>
            <person name="Barry K.W."/>
            <person name="Haridas S."/>
            <person name="Chen C."/>
            <person name="Bauer D."/>
            <person name="Andreopoulos W."/>
            <person name="Pangilinan J."/>
            <person name="LaButti K."/>
            <person name="Riley R."/>
            <person name="Lipzen A."/>
            <person name="Clum A."/>
            <person name="Drula E."/>
            <person name="Henrissat B."/>
            <person name="Kohler A."/>
            <person name="Grigoriev I.V."/>
            <person name="Martin F.M."/>
            <person name="Hacquard S."/>
        </authorList>
    </citation>
    <scope>NUCLEOTIDE SEQUENCE</scope>
    <source>
        <strain evidence="9">MPI-SDFR-AT-0073</strain>
    </source>
</reference>
<dbReference type="Pfam" id="PF02265">
    <property type="entry name" value="S1-P1_nuclease"/>
    <property type="match status" value="1"/>
</dbReference>
<feature type="chain" id="PRO_5040235009" evidence="8">
    <location>
        <begin position="28"/>
        <end position="350"/>
    </location>
</feature>
<dbReference type="Proteomes" id="UP000758603">
    <property type="component" value="Unassembled WGS sequence"/>
</dbReference>
<evidence type="ECO:0000256" key="2">
    <source>
        <dbReference type="ARBA" id="ARBA00022722"/>
    </source>
</evidence>
<evidence type="ECO:0000313" key="9">
    <source>
        <dbReference type="EMBL" id="KAH6647125.1"/>
    </source>
</evidence>
<evidence type="ECO:0000256" key="5">
    <source>
        <dbReference type="ARBA" id="ARBA00022801"/>
    </source>
</evidence>
<dbReference type="InterPro" id="IPR003154">
    <property type="entry name" value="S1/P1nuclease"/>
</dbReference>
<dbReference type="AlphaFoldDB" id="A0A9P8RPT7"/>
<feature type="signal peptide" evidence="8">
    <location>
        <begin position="1"/>
        <end position="27"/>
    </location>
</feature>
<keyword evidence="6" id="KW-1015">Disulfide bond</keyword>
<sequence length="350" mass="39032">MSGVRMSPRTSLSAVVALATLTLPTQSWHLEVHNQIGFMADAIISPATRVMVSQILEPEYQGSLGRAGAWADTVRKAPHPYSYSWHYISAKDDPPNDCGLYYHRDCQQGGCVVQQISNQTNILETCLVAVRDQKMAGFPGETVCSEALKWITHFAGDVAQPLHTSERSYGGNSVKVKFNGTDTNLHQVWDREILYALAPLPDGPSAVALHPFFAGLVSRIQTDSFRSPRSTWSMCDFDARRGTYCAEQWAKDSNSIVCDYAYGRLVNGSDLLTGEDKYAQGAFHLVEQQIAKASFRLAAWLDALVDRVLQVDGESRKEGKMRLRIQDDTAHEYQPKKFQHIQSFPSEIEL</sequence>
<keyword evidence="8" id="KW-0732">Signal</keyword>
<protein>
    <submittedName>
        <fullName evidence="9">S1/P1 nuclease-domain-containing protein</fullName>
    </submittedName>
</protein>
<evidence type="ECO:0000313" key="10">
    <source>
        <dbReference type="Proteomes" id="UP000758603"/>
    </source>
</evidence>
<evidence type="ECO:0000256" key="3">
    <source>
        <dbReference type="ARBA" id="ARBA00022723"/>
    </source>
</evidence>
<keyword evidence="4" id="KW-0255">Endonuclease</keyword>
<comment type="similarity">
    <text evidence="1">Belongs to the nuclease type I family.</text>
</comment>
<dbReference type="PANTHER" id="PTHR33146">
    <property type="entry name" value="ENDONUCLEASE 4"/>
    <property type="match status" value="1"/>
</dbReference>
<keyword evidence="5" id="KW-0378">Hydrolase</keyword>
<evidence type="ECO:0000256" key="1">
    <source>
        <dbReference type="ARBA" id="ARBA00009547"/>
    </source>
</evidence>
<evidence type="ECO:0000256" key="7">
    <source>
        <dbReference type="ARBA" id="ARBA00023180"/>
    </source>
</evidence>
<keyword evidence="7" id="KW-0325">Glycoprotein</keyword>
<dbReference type="GO" id="GO:0003676">
    <property type="term" value="F:nucleic acid binding"/>
    <property type="evidence" value="ECO:0007669"/>
    <property type="project" value="InterPro"/>
</dbReference>
<keyword evidence="3" id="KW-0479">Metal-binding</keyword>
<gene>
    <name evidence="9" type="ORF">BKA67DRAFT_581716</name>
</gene>
<keyword evidence="2" id="KW-0540">Nuclease</keyword>
<dbReference type="SUPFAM" id="SSF48537">
    <property type="entry name" value="Phospholipase C/P1 nuclease"/>
    <property type="match status" value="1"/>
</dbReference>
<dbReference type="EMBL" id="JAGPXC010000009">
    <property type="protein sequence ID" value="KAH6647125.1"/>
    <property type="molecule type" value="Genomic_DNA"/>
</dbReference>
<accession>A0A9P8RPT7</accession>
<dbReference type="GO" id="GO:0004519">
    <property type="term" value="F:endonuclease activity"/>
    <property type="evidence" value="ECO:0007669"/>
    <property type="project" value="UniProtKB-KW"/>
</dbReference>
<name>A0A9P8RPT7_9PEZI</name>
<evidence type="ECO:0000256" key="6">
    <source>
        <dbReference type="ARBA" id="ARBA00023157"/>
    </source>
</evidence>
<dbReference type="GO" id="GO:0046872">
    <property type="term" value="F:metal ion binding"/>
    <property type="evidence" value="ECO:0007669"/>
    <property type="project" value="UniProtKB-KW"/>
</dbReference>
<dbReference type="RefSeq" id="XP_045953639.1">
    <property type="nucleotide sequence ID" value="XM_046103939.1"/>
</dbReference>
<evidence type="ECO:0000256" key="8">
    <source>
        <dbReference type="SAM" id="SignalP"/>
    </source>
</evidence>
<dbReference type="Gene3D" id="1.10.575.10">
    <property type="entry name" value="P1 Nuclease"/>
    <property type="match status" value="1"/>
</dbReference>
<evidence type="ECO:0000256" key="4">
    <source>
        <dbReference type="ARBA" id="ARBA00022759"/>
    </source>
</evidence>
<dbReference type="InterPro" id="IPR008947">
    <property type="entry name" value="PLipase_C/P1_nuclease_dom_sf"/>
</dbReference>
<keyword evidence="10" id="KW-1185">Reference proteome</keyword>
<dbReference type="GO" id="GO:0006308">
    <property type="term" value="P:DNA catabolic process"/>
    <property type="evidence" value="ECO:0007669"/>
    <property type="project" value="InterPro"/>
</dbReference>
<organism evidence="9 10">
    <name type="scientific">Truncatella angustata</name>
    <dbReference type="NCBI Taxonomy" id="152316"/>
    <lineage>
        <taxon>Eukaryota</taxon>
        <taxon>Fungi</taxon>
        <taxon>Dikarya</taxon>
        <taxon>Ascomycota</taxon>
        <taxon>Pezizomycotina</taxon>
        <taxon>Sordariomycetes</taxon>
        <taxon>Xylariomycetidae</taxon>
        <taxon>Amphisphaeriales</taxon>
        <taxon>Sporocadaceae</taxon>
        <taxon>Truncatella</taxon>
    </lineage>
</organism>